<dbReference type="HOGENOM" id="CLU_1600281_0_0_10"/>
<dbReference type="EnsemblBacteria" id="CAL44258">
    <property type="protein sequence ID" value="CAL44258"/>
    <property type="gene ID" value="FP2202"/>
</dbReference>
<proteinExistence type="predicted"/>
<dbReference type="RefSeq" id="WP_011964292.1">
    <property type="nucleotide sequence ID" value="NC_009613.3"/>
</dbReference>
<evidence type="ECO:0000313" key="4">
    <source>
        <dbReference type="EMBL" id="CAL44258.1"/>
    </source>
</evidence>
<accession>A6H1N4</accession>
<evidence type="ECO:0000256" key="2">
    <source>
        <dbReference type="SAM" id="SignalP"/>
    </source>
</evidence>
<dbReference type="eggNOG" id="ENOG5034764">
    <property type="taxonomic scope" value="Bacteria"/>
</dbReference>
<organism evidence="4 5">
    <name type="scientific">Flavobacterium psychrophilum (strain ATCC 49511 / DSM 21280 / CIP 103535 / JIP02/86)</name>
    <dbReference type="NCBI Taxonomy" id="402612"/>
    <lineage>
        <taxon>Bacteria</taxon>
        <taxon>Pseudomonadati</taxon>
        <taxon>Bacteroidota</taxon>
        <taxon>Flavobacteriia</taxon>
        <taxon>Flavobacteriales</taxon>
        <taxon>Flavobacteriaceae</taxon>
        <taxon>Flavobacterium</taxon>
    </lineage>
</organism>
<dbReference type="InterPro" id="IPR026444">
    <property type="entry name" value="Secre_tail"/>
</dbReference>
<evidence type="ECO:0000259" key="3">
    <source>
        <dbReference type="Pfam" id="PF18962"/>
    </source>
</evidence>
<dbReference type="STRING" id="402612.FP2202"/>
<dbReference type="Pfam" id="PF18962">
    <property type="entry name" value="Por_Secre_tail"/>
    <property type="match status" value="1"/>
</dbReference>
<reference evidence="4 5" key="1">
    <citation type="journal article" date="2007" name="Nat. Biotechnol.">
        <title>Complete genome sequence of the fish pathogen Flavobacterium psychrophilum.</title>
        <authorList>
            <person name="Duchaud E."/>
            <person name="Boussaha M."/>
            <person name="Loux V."/>
            <person name="Bernardet J.F."/>
            <person name="Michel C."/>
            <person name="Kerouault B."/>
            <person name="Mondot S."/>
            <person name="Nicolas P."/>
            <person name="Bossy R."/>
            <person name="Caron C."/>
            <person name="Bessieres P."/>
            <person name="Gibrat J.F."/>
            <person name="Claverol S."/>
            <person name="Dumetz F."/>
            <person name="Le Henaff M."/>
            <person name="Benmansour A."/>
        </authorList>
    </citation>
    <scope>NUCLEOTIDE SEQUENCE [LARGE SCALE GENOMIC DNA]</scope>
    <source>
        <strain evidence="5">ATCC 49511 / DSM 21280 / CIP 103535 / JIP02/86</strain>
    </source>
</reference>
<feature type="signal peptide" evidence="2">
    <location>
        <begin position="1"/>
        <end position="18"/>
    </location>
</feature>
<feature type="domain" description="Secretion system C-terminal sorting" evidence="3">
    <location>
        <begin position="91"/>
        <end position="163"/>
    </location>
</feature>
<gene>
    <name evidence="4" type="ordered locus">FP2202</name>
</gene>
<sequence length="166" mass="18734">MTKIFCLLNLFFTSIIVAQNSNSISIQRATIGVGASIISYPTSSFTAVQSIGQSSVIGNFKQSNLELRQGFIQPLDFGVYSFDKINYTASIFPNPFINTFQITFNKDIEFPKNVQIFNINGKLVFNKMFSEKNNLLIEVENLEISTYILILSIQNQIISKKIIKLN</sequence>
<name>A6H1N4_FLAPJ</name>
<dbReference type="GeneID" id="66553306"/>
<dbReference type="NCBIfam" id="TIGR04183">
    <property type="entry name" value="Por_Secre_tail"/>
    <property type="match status" value="1"/>
</dbReference>
<dbReference type="EMBL" id="AM398681">
    <property type="protein sequence ID" value="CAL44258.1"/>
    <property type="molecule type" value="Genomic_DNA"/>
</dbReference>
<dbReference type="Proteomes" id="UP000006394">
    <property type="component" value="Chromosome"/>
</dbReference>
<dbReference type="AlphaFoldDB" id="A6H1N4"/>
<dbReference type="OrthoDB" id="5937621at2"/>
<dbReference type="PATRIC" id="fig|402612.5.peg.2248"/>
<dbReference type="KEGG" id="fps:FP2202"/>
<feature type="chain" id="PRO_5002698421" description="Secretion system C-terminal sorting domain-containing protein" evidence="2">
    <location>
        <begin position="19"/>
        <end position="166"/>
    </location>
</feature>
<protein>
    <recommendedName>
        <fullName evidence="3">Secretion system C-terminal sorting domain-containing protein</fullName>
    </recommendedName>
</protein>
<evidence type="ECO:0000256" key="1">
    <source>
        <dbReference type="ARBA" id="ARBA00022729"/>
    </source>
</evidence>
<keyword evidence="1 2" id="KW-0732">Signal</keyword>
<keyword evidence="5" id="KW-1185">Reference proteome</keyword>
<evidence type="ECO:0000313" key="5">
    <source>
        <dbReference type="Proteomes" id="UP000006394"/>
    </source>
</evidence>